<accession>A0A6L5JX58</accession>
<protein>
    <recommendedName>
        <fullName evidence="3">RHS repeat-associated core domain-containing protein</fullName>
    </recommendedName>
</protein>
<sequence length="509" mass="56211">MFSLPITAKPPLRLRACQPRRGWTGVSRKLLTKTTYQGSTTNYVYNAANRLVMLQNPDYTQVDYQYDPAGRLLSRVTANGARMTQQFDANGWLTRLDQYDATNALVSSTTYTRDRVGNITGQTDASGTTTFAMDALYRLTQADYPGAANDELFSYDKVGNIKTTTKGSLTANANTRYYNYTAGTNRLAEIRIGGTSGTLESSFTNDFEGRLTNQTGVGAKTLTWDAKGRVKTVGGETYRYDPMDYRIGRRGGSLGNRDYFLEGEHLESEYAGGQLQARYFRGSGVDELVAAWMYDSDSKLQPFLFHHDHVTSVTAVSGHNGGTTQSVKYSAFGVPQSTTGSSPNRLKYTGREEDGTGLYYYRARYYDPQIGRFVSEDPIAFASGDMSFYVYGSNNPVNFNDPSGLTNLLQYLERGVRVINKALDVHPKTGVAFKEGFPDFSQQAIKEVKVGNLTGTEKDFALADRAAGYSATNPRPGDFTWHHVQDGQTMQLVPTSVHQQTAHTGGSAW</sequence>
<dbReference type="AlphaFoldDB" id="A0A6L5JX58"/>
<dbReference type="InterPro" id="IPR006530">
    <property type="entry name" value="YD"/>
</dbReference>
<dbReference type="OrthoDB" id="8553452at2"/>
<dbReference type="InterPro" id="IPR050708">
    <property type="entry name" value="T6SS_VgrG/RHS"/>
</dbReference>
<gene>
    <name evidence="1" type="ORF">GHK24_05375</name>
</gene>
<reference evidence="1 2" key="1">
    <citation type="submission" date="2019-10" db="EMBL/GenBank/DDBJ databases">
        <title>Whole-genome sequence of the purple nonsulfur photosynthetic bacterium Rhodocyclus tenuis.</title>
        <authorList>
            <person name="Kyndt J.A."/>
            <person name="Meyer T.E."/>
        </authorList>
    </citation>
    <scope>NUCLEOTIDE SEQUENCE [LARGE SCALE GENOMIC DNA]</scope>
    <source>
        <strain evidence="1 2">DSM 110</strain>
    </source>
</reference>
<dbReference type="NCBIfam" id="TIGR03696">
    <property type="entry name" value="Rhs_assc_core"/>
    <property type="match status" value="1"/>
</dbReference>
<dbReference type="InterPro" id="IPR022385">
    <property type="entry name" value="Rhs_assc_core"/>
</dbReference>
<dbReference type="EMBL" id="WIXJ01000002">
    <property type="protein sequence ID" value="MQY51204.1"/>
    <property type="molecule type" value="Genomic_DNA"/>
</dbReference>
<dbReference type="Pfam" id="PF14414">
    <property type="entry name" value="WHH"/>
    <property type="match status" value="1"/>
</dbReference>
<proteinExistence type="predicted"/>
<dbReference type="NCBIfam" id="TIGR01643">
    <property type="entry name" value="YD_repeat_2x"/>
    <property type="match status" value="2"/>
</dbReference>
<evidence type="ECO:0008006" key="3">
    <source>
        <dbReference type="Google" id="ProtNLM"/>
    </source>
</evidence>
<name>A0A6L5JX58_RHOTE</name>
<dbReference type="Gene3D" id="2.180.10.10">
    <property type="entry name" value="RHS repeat-associated core"/>
    <property type="match status" value="1"/>
</dbReference>
<dbReference type="Proteomes" id="UP000480275">
    <property type="component" value="Unassembled WGS sequence"/>
</dbReference>
<evidence type="ECO:0000313" key="1">
    <source>
        <dbReference type="EMBL" id="MQY51204.1"/>
    </source>
</evidence>
<organism evidence="1 2">
    <name type="scientific">Rhodocyclus tenuis</name>
    <name type="common">Rhodospirillum tenue</name>
    <dbReference type="NCBI Taxonomy" id="1066"/>
    <lineage>
        <taxon>Bacteria</taxon>
        <taxon>Pseudomonadati</taxon>
        <taxon>Pseudomonadota</taxon>
        <taxon>Betaproteobacteria</taxon>
        <taxon>Rhodocyclales</taxon>
        <taxon>Rhodocyclaceae</taxon>
        <taxon>Rhodocyclus</taxon>
    </lineage>
</organism>
<dbReference type="PANTHER" id="PTHR32305:SF15">
    <property type="entry name" value="PROTEIN RHSA-RELATED"/>
    <property type="match status" value="1"/>
</dbReference>
<comment type="caution">
    <text evidence="1">The sequence shown here is derived from an EMBL/GenBank/DDBJ whole genome shotgun (WGS) entry which is preliminary data.</text>
</comment>
<dbReference type="PANTHER" id="PTHR32305">
    <property type="match status" value="1"/>
</dbReference>
<dbReference type="InterPro" id="IPR032869">
    <property type="entry name" value="WHH_dom_containing"/>
</dbReference>
<evidence type="ECO:0000313" key="2">
    <source>
        <dbReference type="Proteomes" id="UP000480275"/>
    </source>
</evidence>